<evidence type="ECO:0000313" key="4">
    <source>
        <dbReference type="Proteomes" id="UP001152797"/>
    </source>
</evidence>
<name>A0A9P1CEF2_9DINO</name>
<feature type="compositionally biased region" description="Basic and acidic residues" evidence="1">
    <location>
        <begin position="182"/>
        <end position="196"/>
    </location>
</feature>
<dbReference type="GO" id="GO:0005840">
    <property type="term" value="C:ribosome"/>
    <property type="evidence" value="ECO:0007669"/>
    <property type="project" value="UniProtKB-KW"/>
</dbReference>
<evidence type="ECO:0000313" key="2">
    <source>
        <dbReference type="EMBL" id="CAI3989607.1"/>
    </source>
</evidence>
<organism evidence="2">
    <name type="scientific">Cladocopium goreaui</name>
    <dbReference type="NCBI Taxonomy" id="2562237"/>
    <lineage>
        <taxon>Eukaryota</taxon>
        <taxon>Sar</taxon>
        <taxon>Alveolata</taxon>
        <taxon>Dinophyceae</taxon>
        <taxon>Suessiales</taxon>
        <taxon>Symbiodiniaceae</taxon>
        <taxon>Cladocopium</taxon>
    </lineage>
</organism>
<feature type="compositionally biased region" description="Basic and acidic residues" evidence="1">
    <location>
        <begin position="137"/>
        <end position="146"/>
    </location>
</feature>
<reference evidence="3 4" key="2">
    <citation type="submission" date="2024-05" db="EMBL/GenBank/DDBJ databases">
        <authorList>
            <person name="Chen Y."/>
            <person name="Shah S."/>
            <person name="Dougan E. K."/>
            <person name="Thang M."/>
            <person name="Chan C."/>
        </authorList>
    </citation>
    <scope>NUCLEOTIDE SEQUENCE [LARGE SCALE GENOMIC DNA]</scope>
</reference>
<proteinExistence type="predicted"/>
<feature type="region of interest" description="Disordered" evidence="1">
    <location>
        <begin position="452"/>
        <end position="486"/>
    </location>
</feature>
<accession>A0A9P1CEF2</accession>
<feature type="region of interest" description="Disordered" evidence="1">
    <location>
        <begin position="131"/>
        <end position="276"/>
    </location>
</feature>
<keyword evidence="3" id="KW-0689">Ribosomal protein</keyword>
<protein>
    <submittedName>
        <fullName evidence="3">30S ribosomal protein S6</fullName>
    </submittedName>
</protein>
<evidence type="ECO:0000256" key="1">
    <source>
        <dbReference type="SAM" id="MobiDB-lite"/>
    </source>
</evidence>
<comment type="caution">
    <text evidence="2">The sequence shown here is derived from an EMBL/GenBank/DDBJ whole genome shotgun (WGS) entry which is preliminary data.</text>
</comment>
<gene>
    <name evidence="2" type="ORF">C1SCF055_LOCUS16670</name>
</gene>
<sequence>MRVNFPMDVTTLLLSPDWKGGPLVVLHNKLGRPPSAMLGKNHIWLLPFVKEFPSKIPSGYFITDVYLFLDALFNKNVFHPDPKNPMETRAELAAEEAVKTKRCLQALRYLWRNAKEASHCPRVQMLKDYLAPSPLQERNRDHRPLQDSDTEGEGPADVNIEVVEDSPNSPEPSENGDNECGDSEHDSGDEGHGEESHGEEEGDSYKGRVMQVAERVDSSVPHKEVADTLSDSDESSLKAPTLRLDDCHASPSSPVASEHSQQSQESDPDMRDSQVGSGWLGKFYAKYGRFGKDENTDPNLPRCVVEGDTQGMLDHIRATLVGGNAELEEHPLMDSYIDHCWNALMTYGKYVFSTLKSERHFYDFVGDEKAQEAKPAVLRSSQEANKASTLNTGFRDALNLMKLGKAADEADEECSITPAPKKPRLSDEIAQGLEITPPPVVGMQSAKAMAKLKKQDMGKKSQAEPKRARKVFKGSSESNRAEDGERARVKSFKGYDLSDLPEAALPFRNGVYKGNHSYTVTMGEAAFEILCKHGAYVIKRCADPSQKPASAQVTWSRFGGACNAWVEACQRAGVMSSESS</sequence>
<dbReference type="EMBL" id="CAMXCT030001388">
    <property type="protein sequence ID" value="CAL4776919.1"/>
    <property type="molecule type" value="Genomic_DNA"/>
</dbReference>
<keyword evidence="3" id="KW-0687">Ribonucleoprotein</keyword>
<keyword evidence="4" id="KW-1185">Reference proteome</keyword>
<feature type="compositionally biased region" description="Basic and acidic residues" evidence="1">
    <location>
        <begin position="214"/>
        <end position="226"/>
    </location>
</feature>
<dbReference type="Proteomes" id="UP001152797">
    <property type="component" value="Unassembled WGS sequence"/>
</dbReference>
<dbReference type="EMBL" id="CAMXCT020001388">
    <property type="protein sequence ID" value="CAL1142982.1"/>
    <property type="molecule type" value="Genomic_DNA"/>
</dbReference>
<dbReference type="EMBL" id="CAMXCT010001388">
    <property type="protein sequence ID" value="CAI3989607.1"/>
    <property type="molecule type" value="Genomic_DNA"/>
</dbReference>
<feature type="compositionally biased region" description="Polar residues" evidence="1">
    <location>
        <begin position="250"/>
        <end position="265"/>
    </location>
</feature>
<evidence type="ECO:0000313" key="3">
    <source>
        <dbReference type="EMBL" id="CAL4776919.1"/>
    </source>
</evidence>
<feature type="compositionally biased region" description="Basic and acidic residues" evidence="1">
    <location>
        <begin position="453"/>
        <end position="466"/>
    </location>
</feature>
<reference evidence="2" key="1">
    <citation type="submission" date="2022-10" db="EMBL/GenBank/DDBJ databases">
        <authorList>
            <person name="Chen Y."/>
            <person name="Dougan E. K."/>
            <person name="Chan C."/>
            <person name="Rhodes N."/>
            <person name="Thang M."/>
        </authorList>
    </citation>
    <scope>NUCLEOTIDE SEQUENCE</scope>
</reference>
<dbReference type="AlphaFoldDB" id="A0A9P1CEF2"/>